<keyword evidence="7" id="KW-0325">Glycoprotein</keyword>
<dbReference type="Gene3D" id="2.60.40.10">
    <property type="entry name" value="Immunoglobulins"/>
    <property type="match status" value="1"/>
</dbReference>
<keyword evidence="4 9" id="KW-1133">Transmembrane helix</keyword>
<feature type="transmembrane region" description="Helical" evidence="9">
    <location>
        <begin position="21"/>
        <end position="37"/>
    </location>
</feature>
<evidence type="ECO:0000313" key="11">
    <source>
        <dbReference type="EMBL" id="MBN3315478.1"/>
    </source>
</evidence>
<evidence type="ECO:0000256" key="5">
    <source>
        <dbReference type="ARBA" id="ARBA00023136"/>
    </source>
</evidence>
<keyword evidence="8" id="KW-0393">Immunoglobulin domain</keyword>
<evidence type="ECO:0000256" key="2">
    <source>
        <dbReference type="ARBA" id="ARBA00022692"/>
    </source>
</evidence>
<feature type="domain" description="Ig-like" evidence="10">
    <location>
        <begin position="23"/>
        <end position="156"/>
    </location>
</feature>
<dbReference type="GO" id="GO:0017080">
    <property type="term" value="F:sodium channel regulator activity"/>
    <property type="evidence" value="ECO:0007669"/>
    <property type="project" value="TreeGrafter"/>
</dbReference>
<dbReference type="InterPro" id="IPR000920">
    <property type="entry name" value="Myelin_P0-rel"/>
</dbReference>
<protein>
    <submittedName>
        <fullName evidence="11">SCN4B protein</fullName>
    </submittedName>
</protein>
<dbReference type="PANTHER" id="PTHR13869">
    <property type="entry name" value="MYELIN P0 RELATED"/>
    <property type="match status" value="1"/>
</dbReference>
<keyword evidence="5 9" id="KW-0472">Membrane</keyword>
<comment type="caution">
    <text evidence="11">The sequence shown here is derived from an EMBL/GenBank/DDBJ whole genome shotgun (WGS) entry which is preliminary data.</text>
</comment>
<feature type="non-terminal residue" evidence="11">
    <location>
        <position position="1"/>
    </location>
</feature>
<dbReference type="InterPro" id="IPR013106">
    <property type="entry name" value="Ig_V-set"/>
</dbReference>
<dbReference type="PRINTS" id="PR00213">
    <property type="entry name" value="MYELINP0"/>
</dbReference>
<dbReference type="GO" id="GO:0044325">
    <property type="term" value="F:transmembrane transporter binding"/>
    <property type="evidence" value="ECO:0007669"/>
    <property type="project" value="TreeGrafter"/>
</dbReference>
<dbReference type="InterPro" id="IPR036179">
    <property type="entry name" value="Ig-like_dom_sf"/>
</dbReference>
<keyword evidence="6" id="KW-1015">Disulfide bond</keyword>
<keyword evidence="2 9" id="KW-0812">Transmembrane</keyword>
<dbReference type="AlphaFoldDB" id="A0A8J7NNC6"/>
<name>A0A8J7NNC6_ATRSP</name>
<organism evidence="11 12">
    <name type="scientific">Atractosteus spatula</name>
    <name type="common">Alligator gar</name>
    <name type="synonym">Lepisosteus spatula</name>
    <dbReference type="NCBI Taxonomy" id="7917"/>
    <lineage>
        <taxon>Eukaryota</taxon>
        <taxon>Metazoa</taxon>
        <taxon>Chordata</taxon>
        <taxon>Craniata</taxon>
        <taxon>Vertebrata</taxon>
        <taxon>Euteleostomi</taxon>
        <taxon>Actinopterygii</taxon>
        <taxon>Neopterygii</taxon>
        <taxon>Holostei</taxon>
        <taxon>Semionotiformes</taxon>
        <taxon>Lepisosteidae</taxon>
        <taxon>Atractosteus</taxon>
    </lineage>
</organism>
<dbReference type="Proteomes" id="UP000736164">
    <property type="component" value="Unassembled WGS sequence"/>
</dbReference>
<evidence type="ECO:0000256" key="4">
    <source>
        <dbReference type="ARBA" id="ARBA00022989"/>
    </source>
</evidence>
<evidence type="ECO:0000256" key="9">
    <source>
        <dbReference type="SAM" id="Phobius"/>
    </source>
</evidence>
<dbReference type="InterPro" id="IPR013783">
    <property type="entry name" value="Ig-like_fold"/>
</dbReference>
<dbReference type="GO" id="GO:0086002">
    <property type="term" value="P:cardiac muscle cell action potential involved in contraction"/>
    <property type="evidence" value="ECO:0007669"/>
    <property type="project" value="TreeGrafter"/>
</dbReference>
<dbReference type="PANTHER" id="PTHR13869:SF14">
    <property type="entry name" value="SODIUM CHANNEL SUBUNIT BETA-4"/>
    <property type="match status" value="1"/>
</dbReference>
<accession>A0A8J7NNC6</accession>
<dbReference type="InterPro" id="IPR007110">
    <property type="entry name" value="Ig-like_dom"/>
</dbReference>
<keyword evidence="12" id="KW-1185">Reference proteome</keyword>
<comment type="subcellular location">
    <subcellularLocation>
        <location evidence="1">Membrane</location>
        <topology evidence="1">Single-pass type I membrane protein</topology>
    </subcellularLocation>
</comment>
<dbReference type="GO" id="GO:0060307">
    <property type="term" value="P:regulation of ventricular cardiac muscle cell membrane repolarization"/>
    <property type="evidence" value="ECO:0007669"/>
    <property type="project" value="TreeGrafter"/>
</dbReference>
<evidence type="ECO:0000313" key="12">
    <source>
        <dbReference type="Proteomes" id="UP000736164"/>
    </source>
</evidence>
<evidence type="ECO:0000256" key="3">
    <source>
        <dbReference type="ARBA" id="ARBA00022729"/>
    </source>
</evidence>
<dbReference type="InterPro" id="IPR003599">
    <property type="entry name" value="Ig_sub"/>
</dbReference>
<feature type="transmembrane region" description="Helical" evidence="9">
    <location>
        <begin position="170"/>
        <end position="197"/>
    </location>
</feature>
<evidence type="ECO:0000256" key="7">
    <source>
        <dbReference type="ARBA" id="ARBA00023180"/>
    </source>
</evidence>
<keyword evidence="3" id="KW-0732">Signal</keyword>
<dbReference type="SUPFAM" id="SSF48726">
    <property type="entry name" value="Immunoglobulin"/>
    <property type="match status" value="1"/>
</dbReference>
<dbReference type="SMART" id="SM00409">
    <property type="entry name" value="IG"/>
    <property type="match status" value="1"/>
</dbReference>
<proteinExistence type="predicted"/>
<feature type="non-terminal residue" evidence="11">
    <location>
        <position position="234"/>
    </location>
</feature>
<evidence type="ECO:0000259" key="10">
    <source>
        <dbReference type="PROSITE" id="PS50835"/>
    </source>
</evidence>
<gene>
    <name evidence="11" type="primary">Scn4b</name>
    <name evidence="11" type="ORF">GTO95_0007329</name>
</gene>
<dbReference type="GO" id="GO:0001518">
    <property type="term" value="C:voltage-gated sodium channel complex"/>
    <property type="evidence" value="ECO:0007669"/>
    <property type="project" value="TreeGrafter"/>
</dbReference>
<evidence type="ECO:0000256" key="8">
    <source>
        <dbReference type="ARBA" id="ARBA00023319"/>
    </source>
</evidence>
<reference evidence="11" key="1">
    <citation type="journal article" date="2021" name="Cell">
        <title>Tracing the genetic footprints of vertebrate landing in non-teleost ray-finned fishes.</title>
        <authorList>
            <person name="Bi X."/>
            <person name="Wang K."/>
            <person name="Yang L."/>
            <person name="Pan H."/>
            <person name="Jiang H."/>
            <person name="Wei Q."/>
            <person name="Fang M."/>
            <person name="Yu H."/>
            <person name="Zhu C."/>
            <person name="Cai Y."/>
            <person name="He Y."/>
            <person name="Gan X."/>
            <person name="Zeng H."/>
            <person name="Yu D."/>
            <person name="Zhu Y."/>
            <person name="Jiang H."/>
            <person name="Qiu Q."/>
            <person name="Yang H."/>
            <person name="Zhang Y.E."/>
            <person name="Wang W."/>
            <person name="Zhu M."/>
            <person name="He S."/>
            <person name="Zhang G."/>
        </authorList>
    </citation>
    <scope>NUCLEOTIDE SEQUENCE</scope>
    <source>
        <strain evidence="11">Allg_001</strain>
    </source>
</reference>
<evidence type="ECO:0000256" key="6">
    <source>
        <dbReference type="ARBA" id="ARBA00023157"/>
    </source>
</evidence>
<sequence length="234" mass="25537">MGRDKTGTPSPWERCLRAGKRCPLGFVLALLIGLWYVEALEVSVGKVPSVQALNGSTVLLPCTYSTCIGIENLYFNWHFLDNGTERKMCEAVIKATGVEPSVTYYHDRVRFVGTSRTNNISVVLENVTFEDEGIYVCFARNPKEKNHNHSAKYTVTVVSELLEVDNTLTVMIASAVGGVIGLIIVIMVLKALVLFIISKTREKNKECLVSSSGIDNTENGLSGSKADTKGTAKA</sequence>
<dbReference type="PROSITE" id="PS50835">
    <property type="entry name" value="IG_LIKE"/>
    <property type="match status" value="1"/>
</dbReference>
<dbReference type="EMBL" id="JAAWVO010021364">
    <property type="protein sequence ID" value="MBN3315478.1"/>
    <property type="molecule type" value="Genomic_DNA"/>
</dbReference>
<evidence type="ECO:0000256" key="1">
    <source>
        <dbReference type="ARBA" id="ARBA00004479"/>
    </source>
</evidence>
<dbReference type="Pfam" id="PF07686">
    <property type="entry name" value="V-set"/>
    <property type="match status" value="1"/>
</dbReference>